<name>A0AAD7XDB4_9APHY</name>
<accession>A0AAD7XDB4</accession>
<feature type="domain" description="MINDY deubiquitinase" evidence="2">
    <location>
        <begin position="29"/>
        <end position="293"/>
    </location>
</feature>
<dbReference type="PANTHER" id="PTHR18063:SF6">
    <property type="entry name" value="UBIQUITIN CARBOXYL-TERMINAL HYDROLASE"/>
    <property type="match status" value="1"/>
</dbReference>
<dbReference type="AlphaFoldDB" id="A0AAD7XDB4"/>
<dbReference type="Proteomes" id="UP001215151">
    <property type="component" value="Unassembled WGS sequence"/>
</dbReference>
<dbReference type="PANTHER" id="PTHR18063">
    <property type="entry name" value="NF-E2 INDUCIBLE PROTEIN"/>
    <property type="match status" value="1"/>
</dbReference>
<dbReference type="InterPro" id="IPR007518">
    <property type="entry name" value="MINDY"/>
</dbReference>
<protein>
    <recommendedName>
        <fullName evidence="2">MINDY deubiquitinase domain-containing protein</fullName>
    </recommendedName>
</protein>
<dbReference type="GO" id="GO:0005829">
    <property type="term" value="C:cytosol"/>
    <property type="evidence" value="ECO:0007669"/>
    <property type="project" value="TreeGrafter"/>
</dbReference>
<evidence type="ECO:0000313" key="3">
    <source>
        <dbReference type="EMBL" id="KAJ8488352.1"/>
    </source>
</evidence>
<dbReference type="GO" id="GO:0071108">
    <property type="term" value="P:protein K48-linked deubiquitination"/>
    <property type="evidence" value="ECO:0007669"/>
    <property type="project" value="TreeGrafter"/>
</dbReference>
<organism evidence="3 4">
    <name type="scientific">Trametes cubensis</name>
    <dbReference type="NCBI Taxonomy" id="1111947"/>
    <lineage>
        <taxon>Eukaryota</taxon>
        <taxon>Fungi</taxon>
        <taxon>Dikarya</taxon>
        <taxon>Basidiomycota</taxon>
        <taxon>Agaricomycotina</taxon>
        <taxon>Agaricomycetes</taxon>
        <taxon>Polyporales</taxon>
        <taxon>Polyporaceae</taxon>
        <taxon>Trametes</taxon>
    </lineage>
</organism>
<dbReference type="EMBL" id="JAPEVG010000064">
    <property type="protein sequence ID" value="KAJ8488352.1"/>
    <property type="molecule type" value="Genomic_DNA"/>
</dbReference>
<feature type="region of interest" description="Disordered" evidence="1">
    <location>
        <begin position="1"/>
        <end position="20"/>
    </location>
</feature>
<gene>
    <name evidence="3" type="ORF">ONZ51_g3597</name>
</gene>
<dbReference type="GO" id="GO:1990380">
    <property type="term" value="F:K48-linked deubiquitinase activity"/>
    <property type="evidence" value="ECO:0007669"/>
    <property type="project" value="InterPro"/>
</dbReference>
<dbReference type="Pfam" id="PF04424">
    <property type="entry name" value="MINDY_DUB"/>
    <property type="match status" value="1"/>
</dbReference>
<keyword evidence="4" id="KW-1185">Reference proteome</keyword>
<proteinExistence type="predicted"/>
<sequence length="387" mass="43339">MAEQLQPPTDTRQSRNASHESIQSSLEEVWYLKEISFKADKDAPFRRYKIITQNFNGPCSFIAICNILILRDRIQIQPWERTTVSYEYLSRLVAEYLLKASPEVDISAALSVMPATRKGMDLNPLFTGSGLFRPAGSGGELKLPEYEVLSRTEDYDSSVNLLVEADHATKGNLVVSDDFGPPGLSGRPDTIYELSLDEQRKVEDALVIRNFIESSPSQLTYHGLFTLASELEPGALVALFRNSHLSVLYKAPGDDGALYTLATDQVFLHEPSVVWERLEDVDGGSSTFVDSDFVRSSPAGGDYAGHTAETALAALEQQARALTLDETADEAIARQLQAEEDEVTRNYYVSRERNRMEKERIEHERAYEARRQAMAATRNKKKDCVIM</sequence>
<evidence type="ECO:0000313" key="4">
    <source>
        <dbReference type="Proteomes" id="UP001215151"/>
    </source>
</evidence>
<dbReference type="InterPro" id="IPR033979">
    <property type="entry name" value="MINDY_domain"/>
</dbReference>
<comment type="caution">
    <text evidence="3">The sequence shown here is derived from an EMBL/GenBank/DDBJ whole genome shotgun (WGS) entry which is preliminary data.</text>
</comment>
<dbReference type="GO" id="GO:0004843">
    <property type="term" value="F:cysteine-type deubiquitinase activity"/>
    <property type="evidence" value="ECO:0007669"/>
    <property type="project" value="InterPro"/>
</dbReference>
<dbReference type="GO" id="GO:0071944">
    <property type="term" value="C:cell periphery"/>
    <property type="evidence" value="ECO:0007669"/>
    <property type="project" value="TreeGrafter"/>
</dbReference>
<dbReference type="GO" id="GO:0016807">
    <property type="term" value="F:cysteine-type carboxypeptidase activity"/>
    <property type="evidence" value="ECO:0007669"/>
    <property type="project" value="TreeGrafter"/>
</dbReference>
<evidence type="ECO:0000259" key="2">
    <source>
        <dbReference type="Pfam" id="PF04424"/>
    </source>
</evidence>
<reference evidence="3" key="1">
    <citation type="submission" date="2022-11" db="EMBL/GenBank/DDBJ databases">
        <title>Genome Sequence of Cubamyces cubensis.</title>
        <authorList>
            <person name="Buettner E."/>
        </authorList>
    </citation>
    <scope>NUCLEOTIDE SEQUENCE</scope>
    <source>
        <strain evidence="3">MPL-01</strain>
    </source>
</reference>
<evidence type="ECO:0000256" key="1">
    <source>
        <dbReference type="SAM" id="MobiDB-lite"/>
    </source>
</evidence>